<evidence type="ECO:0000313" key="1">
    <source>
        <dbReference type="EMBL" id="GBN89890.1"/>
    </source>
</evidence>
<gene>
    <name evidence="1" type="ORF">AVEN_38383_1</name>
</gene>
<evidence type="ECO:0000313" key="2">
    <source>
        <dbReference type="Proteomes" id="UP000499080"/>
    </source>
</evidence>
<organism evidence="1 2">
    <name type="scientific">Araneus ventricosus</name>
    <name type="common">Orbweaver spider</name>
    <name type="synonym">Epeira ventricosa</name>
    <dbReference type="NCBI Taxonomy" id="182803"/>
    <lineage>
        <taxon>Eukaryota</taxon>
        <taxon>Metazoa</taxon>
        <taxon>Ecdysozoa</taxon>
        <taxon>Arthropoda</taxon>
        <taxon>Chelicerata</taxon>
        <taxon>Arachnida</taxon>
        <taxon>Araneae</taxon>
        <taxon>Araneomorphae</taxon>
        <taxon>Entelegynae</taxon>
        <taxon>Araneoidea</taxon>
        <taxon>Araneidae</taxon>
        <taxon>Araneus</taxon>
    </lineage>
</organism>
<name>A0A4Y2SQY3_ARAVE</name>
<keyword evidence="2" id="KW-1185">Reference proteome</keyword>
<accession>A0A4Y2SQY3</accession>
<sequence length="148" mass="17518">MTNVIVGTGNRVQTVLNVRTLRVDTTASRTSEGKILCLRTKRRLSSLKWEGEIQVSHRTVRSKDELKSELENSASVYGVWGENSRAFFEKWLNAKVIDISFCFFFESVHRDFFERYQFFRDHRSLRRRTTRIPPFDRRTVQPSHFEAL</sequence>
<dbReference type="AlphaFoldDB" id="A0A4Y2SQY3"/>
<dbReference type="EMBL" id="BGPR01023030">
    <property type="protein sequence ID" value="GBN89890.1"/>
    <property type="molecule type" value="Genomic_DNA"/>
</dbReference>
<comment type="caution">
    <text evidence="1">The sequence shown here is derived from an EMBL/GenBank/DDBJ whole genome shotgun (WGS) entry which is preliminary data.</text>
</comment>
<reference evidence="1 2" key="1">
    <citation type="journal article" date="2019" name="Sci. Rep.">
        <title>Orb-weaving spider Araneus ventricosus genome elucidates the spidroin gene catalogue.</title>
        <authorList>
            <person name="Kono N."/>
            <person name="Nakamura H."/>
            <person name="Ohtoshi R."/>
            <person name="Moran D.A.P."/>
            <person name="Shinohara A."/>
            <person name="Yoshida Y."/>
            <person name="Fujiwara M."/>
            <person name="Mori M."/>
            <person name="Tomita M."/>
            <person name="Arakawa K."/>
        </authorList>
    </citation>
    <scope>NUCLEOTIDE SEQUENCE [LARGE SCALE GENOMIC DNA]</scope>
</reference>
<proteinExistence type="predicted"/>
<dbReference type="Proteomes" id="UP000499080">
    <property type="component" value="Unassembled WGS sequence"/>
</dbReference>
<protein>
    <submittedName>
        <fullName evidence="1">Uncharacterized protein</fullName>
    </submittedName>
</protein>